<proteinExistence type="predicted"/>
<evidence type="ECO:0000256" key="1">
    <source>
        <dbReference type="SAM" id="MobiDB-lite"/>
    </source>
</evidence>
<feature type="compositionally biased region" description="Low complexity" evidence="1">
    <location>
        <begin position="203"/>
        <end position="215"/>
    </location>
</feature>
<feature type="region of interest" description="Disordered" evidence="1">
    <location>
        <begin position="192"/>
        <end position="219"/>
    </location>
</feature>
<comment type="caution">
    <text evidence="2">The sequence shown here is derived from an EMBL/GenBank/DDBJ whole genome shotgun (WGS) entry which is preliminary data.</text>
</comment>
<gene>
    <name evidence="2" type="ORF">DFH07DRAFT_947242</name>
</gene>
<evidence type="ECO:0000313" key="3">
    <source>
        <dbReference type="Proteomes" id="UP001215280"/>
    </source>
</evidence>
<evidence type="ECO:0000313" key="2">
    <source>
        <dbReference type="EMBL" id="KAJ7718778.1"/>
    </source>
</evidence>
<accession>A0AAD7MIB5</accession>
<dbReference type="AlphaFoldDB" id="A0AAD7MIB5"/>
<reference evidence="2" key="1">
    <citation type="submission" date="2023-03" db="EMBL/GenBank/DDBJ databases">
        <title>Massive genome expansion in bonnet fungi (Mycena s.s.) driven by repeated elements and novel gene families across ecological guilds.</title>
        <authorList>
            <consortium name="Lawrence Berkeley National Laboratory"/>
            <person name="Harder C.B."/>
            <person name="Miyauchi S."/>
            <person name="Viragh M."/>
            <person name="Kuo A."/>
            <person name="Thoen E."/>
            <person name="Andreopoulos B."/>
            <person name="Lu D."/>
            <person name="Skrede I."/>
            <person name="Drula E."/>
            <person name="Henrissat B."/>
            <person name="Morin E."/>
            <person name="Kohler A."/>
            <person name="Barry K."/>
            <person name="LaButti K."/>
            <person name="Morin E."/>
            <person name="Salamov A."/>
            <person name="Lipzen A."/>
            <person name="Mereny Z."/>
            <person name="Hegedus B."/>
            <person name="Baldrian P."/>
            <person name="Stursova M."/>
            <person name="Weitz H."/>
            <person name="Taylor A."/>
            <person name="Grigoriev I.V."/>
            <person name="Nagy L.G."/>
            <person name="Martin F."/>
            <person name="Kauserud H."/>
        </authorList>
    </citation>
    <scope>NUCLEOTIDE SEQUENCE</scope>
    <source>
        <strain evidence="2">CBHHK188m</strain>
    </source>
</reference>
<sequence length="244" mass="27442">MAHLSLDREPQLHVHVETSQVRKPSKMGCKFGGVVARGGIKGVWDGTELLERSKDVVSHLTPQTRRQTFRLVLAVEKLRAFCHVHHLDPLPDGVCHRLLCTQQLLKDHMRRLHRLPDDPICPRMQGKIHLVAEGNKKDSRNNYRLPDDGRDFVLDENVGSVLVLEFHSTGGKTVGRARRVRIAVEINRKGKREVGSRYNAKQSGRLSRPSPSLSGAMSPDIGDMVFNVESAIERTNPTMKTDID</sequence>
<dbReference type="Proteomes" id="UP001215280">
    <property type="component" value="Unassembled WGS sequence"/>
</dbReference>
<protein>
    <submittedName>
        <fullName evidence="2">Uncharacterized protein</fullName>
    </submittedName>
</protein>
<name>A0AAD7MIB5_9AGAR</name>
<dbReference type="EMBL" id="JARJLG010000300">
    <property type="protein sequence ID" value="KAJ7718778.1"/>
    <property type="molecule type" value="Genomic_DNA"/>
</dbReference>
<keyword evidence="3" id="KW-1185">Reference proteome</keyword>
<organism evidence="2 3">
    <name type="scientific">Mycena maculata</name>
    <dbReference type="NCBI Taxonomy" id="230809"/>
    <lineage>
        <taxon>Eukaryota</taxon>
        <taxon>Fungi</taxon>
        <taxon>Dikarya</taxon>
        <taxon>Basidiomycota</taxon>
        <taxon>Agaricomycotina</taxon>
        <taxon>Agaricomycetes</taxon>
        <taxon>Agaricomycetidae</taxon>
        <taxon>Agaricales</taxon>
        <taxon>Marasmiineae</taxon>
        <taxon>Mycenaceae</taxon>
        <taxon>Mycena</taxon>
    </lineage>
</organism>